<dbReference type="GO" id="GO:0005524">
    <property type="term" value="F:ATP binding"/>
    <property type="evidence" value="ECO:0007669"/>
    <property type="project" value="UniProtKB-KW"/>
</dbReference>
<organism evidence="9 10">
    <name type="scientific">Saccharata proteae CBS 121410</name>
    <dbReference type="NCBI Taxonomy" id="1314787"/>
    <lineage>
        <taxon>Eukaryota</taxon>
        <taxon>Fungi</taxon>
        <taxon>Dikarya</taxon>
        <taxon>Ascomycota</taxon>
        <taxon>Pezizomycotina</taxon>
        <taxon>Dothideomycetes</taxon>
        <taxon>Dothideomycetes incertae sedis</taxon>
        <taxon>Botryosphaeriales</taxon>
        <taxon>Saccharataceae</taxon>
        <taxon>Saccharata</taxon>
    </lineage>
</organism>
<feature type="active site" description="Charge relay system" evidence="7">
    <location>
        <position position="135"/>
    </location>
</feature>
<sequence>MSLLREAERFLANQASRASLNAFISRPSAESVLRQVQDAEAREEAEKGPLTGRLIAIKDNICTTTLPTTAASRLLSNYTSPYSATAVSQLLAAGAILAGKTNLDEFGMGSHNHNSFFGPVTQESQHANPRSAGGSSGGSAVAISTSQCWAALGTDTGGSVRLPAAYTGTVGFKPSYGLISRWGVLAYANSLDTVGVMASSVGVAQAVTAVIAATHDPKDPTSLLPSTRARIAEQQARIREQRRGEGGKLRIGIPIDYNIAELTPAVRSAWIRTLAELSSRGHTLHPVELPSTRLALAAYYVLAPAEASSNLAKYDGVRYGTRAEGPDADGENVLFARTRGQGFGEEVRRRVLLGAYTLSAEARDSYFIQAQRVRRVVQDEFDGVFRAGNVLREGKGEVVEEGVDVLVCPTATGAAPRMDEVRAMSEVEGYAGDVFTVPASLAGLPAVSVPVKAGEERRVAVEEDVHVGMQVIGQFGADEVVFEAARVIEEMQGYGEED</sequence>
<dbReference type="AlphaFoldDB" id="A0A9P4HR89"/>
<comment type="function">
    <text evidence="7">Allows the formation of correctly charged Gln-tRNA(Gln) through the transamidation of misacylated Glu-tRNA(Gln) in the mitochondria. The reaction takes place in the presence of glutamine and ATP through an activated gamma-phospho-Glu-tRNA(Gln).</text>
</comment>
<keyword evidence="3 7" id="KW-0547">Nucleotide-binding</keyword>
<dbReference type="GO" id="GO:0030956">
    <property type="term" value="C:glutamyl-tRNA(Gln) amidotransferase complex"/>
    <property type="evidence" value="ECO:0007669"/>
    <property type="project" value="UniProtKB-UniRule"/>
</dbReference>
<dbReference type="EC" id="6.3.5.7" evidence="7"/>
<dbReference type="InterPro" id="IPR000120">
    <property type="entry name" value="Amidase"/>
</dbReference>
<evidence type="ECO:0000313" key="9">
    <source>
        <dbReference type="EMBL" id="KAF2084971.1"/>
    </source>
</evidence>
<reference evidence="9" key="1">
    <citation type="journal article" date="2020" name="Stud. Mycol.">
        <title>101 Dothideomycetes genomes: a test case for predicting lifestyles and emergence of pathogens.</title>
        <authorList>
            <person name="Haridas S."/>
            <person name="Albert R."/>
            <person name="Binder M."/>
            <person name="Bloem J."/>
            <person name="Labutti K."/>
            <person name="Salamov A."/>
            <person name="Andreopoulos B."/>
            <person name="Baker S."/>
            <person name="Barry K."/>
            <person name="Bills G."/>
            <person name="Bluhm B."/>
            <person name="Cannon C."/>
            <person name="Castanera R."/>
            <person name="Culley D."/>
            <person name="Daum C."/>
            <person name="Ezra D."/>
            <person name="Gonzalez J."/>
            <person name="Henrissat B."/>
            <person name="Kuo A."/>
            <person name="Liang C."/>
            <person name="Lipzen A."/>
            <person name="Lutzoni F."/>
            <person name="Magnuson J."/>
            <person name="Mondo S."/>
            <person name="Nolan M."/>
            <person name="Ohm R."/>
            <person name="Pangilinan J."/>
            <person name="Park H.-J."/>
            <person name="Ramirez L."/>
            <person name="Alfaro M."/>
            <person name="Sun H."/>
            <person name="Tritt A."/>
            <person name="Yoshinaga Y."/>
            <person name="Zwiers L.-H."/>
            <person name="Turgeon B."/>
            <person name="Goodwin S."/>
            <person name="Spatafora J."/>
            <person name="Crous P."/>
            <person name="Grigoriev I."/>
        </authorList>
    </citation>
    <scope>NUCLEOTIDE SEQUENCE</scope>
    <source>
        <strain evidence="9">CBS 121410</strain>
    </source>
</reference>
<evidence type="ECO:0000313" key="10">
    <source>
        <dbReference type="Proteomes" id="UP000799776"/>
    </source>
</evidence>
<evidence type="ECO:0000256" key="3">
    <source>
        <dbReference type="ARBA" id="ARBA00022741"/>
    </source>
</evidence>
<comment type="subcellular location">
    <subcellularLocation>
        <location evidence="7">Mitochondrion</location>
    </subcellularLocation>
</comment>
<dbReference type="EMBL" id="ML978735">
    <property type="protein sequence ID" value="KAF2084971.1"/>
    <property type="molecule type" value="Genomic_DNA"/>
</dbReference>
<keyword evidence="10" id="KW-1185">Reference proteome</keyword>
<dbReference type="HAMAP" id="MF_00120">
    <property type="entry name" value="GatA"/>
    <property type="match status" value="1"/>
</dbReference>
<dbReference type="InterPro" id="IPR020556">
    <property type="entry name" value="Amidase_CS"/>
</dbReference>
<feature type="active site" description="Charge relay system" evidence="7">
    <location>
        <position position="58"/>
    </location>
</feature>
<dbReference type="InterPro" id="IPR004412">
    <property type="entry name" value="GatA"/>
</dbReference>
<evidence type="ECO:0000256" key="2">
    <source>
        <dbReference type="ARBA" id="ARBA00022598"/>
    </source>
</evidence>
<proteinExistence type="inferred from homology"/>
<comment type="caution">
    <text evidence="9">The sequence shown here is derived from an EMBL/GenBank/DDBJ whole genome shotgun (WGS) entry which is preliminary data.</text>
</comment>
<keyword evidence="4 7" id="KW-0067">ATP-binding</keyword>
<comment type="catalytic activity">
    <reaction evidence="6 7">
        <text>L-glutamyl-tRNA(Gln) + L-glutamine + ATP + H2O = L-glutaminyl-tRNA(Gln) + L-glutamate + ADP + phosphate + H(+)</text>
        <dbReference type="Rhea" id="RHEA:17521"/>
        <dbReference type="Rhea" id="RHEA-COMP:9681"/>
        <dbReference type="Rhea" id="RHEA-COMP:9684"/>
        <dbReference type="ChEBI" id="CHEBI:15377"/>
        <dbReference type="ChEBI" id="CHEBI:15378"/>
        <dbReference type="ChEBI" id="CHEBI:29985"/>
        <dbReference type="ChEBI" id="CHEBI:30616"/>
        <dbReference type="ChEBI" id="CHEBI:43474"/>
        <dbReference type="ChEBI" id="CHEBI:58359"/>
        <dbReference type="ChEBI" id="CHEBI:78520"/>
        <dbReference type="ChEBI" id="CHEBI:78521"/>
        <dbReference type="ChEBI" id="CHEBI:456216"/>
        <dbReference type="EC" id="6.3.5.7"/>
    </reaction>
</comment>
<dbReference type="GO" id="GO:0032543">
    <property type="term" value="P:mitochondrial translation"/>
    <property type="evidence" value="ECO:0007669"/>
    <property type="project" value="UniProtKB-UniRule"/>
</dbReference>
<feature type="active site" description="Acyl-ester intermediate" evidence="7">
    <location>
        <position position="159"/>
    </location>
</feature>
<evidence type="ECO:0000256" key="6">
    <source>
        <dbReference type="ARBA" id="ARBA00047407"/>
    </source>
</evidence>
<dbReference type="PANTHER" id="PTHR11895">
    <property type="entry name" value="TRANSAMIDASE"/>
    <property type="match status" value="1"/>
</dbReference>
<dbReference type="GO" id="GO:0070681">
    <property type="term" value="P:glutaminyl-tRNAGln biosynthesis via transamidation"/>
    <property type="evidence" value="ECO:0007669"/>
    <property type="project" value="UniProtKB-UniRule"/>
</dbReference>
<dbReference type="Proteomes" id="UP000799776">
    <property type="component" value="Unassembled WGS sequence"/>
</dbReference>
<dbReference type="Pfam" id="PF01425">
    <property type="entry name" value="Amidase"/>
    <property type="match status" value="1"/>
</dbReference>
<dbReference type="GO" id="GO:0050567">
    <property type="term" value="F:glutaminyl-tRNA synthase (glutamine-hydrolyzing) activity"/>
    <property type="evidence" value="ECO:0007669"/>
    <property type="project" value="UniProtKB-UniRule"/>
</dbReference>
<dbReference type="SUPFAM" id="SSF75304">
    <property type="entry name" value="Amidase signature (AS) enzymes"/>
    <property type="match status" value="1"/>
</dbReference>
<dbReference type="GO" id="GO:0005739">
    <property type="term" value="C:mitochondrion"/>
    <property type="evidence" value="ECO:0007669"/>
    <property type="project" value="UniProtKB-SubCell"/>
</dbReference>
<evidence type="ECO:0000256" key="1">
    <source>
        <dbReference type="ARBA" id="ARBA00008069"/>
    </source>
</evidence>
<dbReference type="InterPro" id="IPR036928">
    <property type="entry name" value="AS_sf"/>
</dbReference>
<dbReference type="PROSITE" id="PS00571">
    <property type="entry name" value="AMIDASES"/>
    <property type="match status" value="1"/>
</dbReference>
<comment type="subunit">
    <text evidence="7">Subunit of the heterotrimeric GatCAB amidotransferase (AdT) complex, composed of A, B and C subunits.</text>
</comment>
<protein>
    <recommendedName>
        <fullName evidence="7">Glutamyl-tRNA(Gln) amidotransferase subunit A, mitochondrial</fullName>
        <shortName evidence="7">Glu-AdT subunit A</shortName>
        <ecNumber evidence="7">6.3.5.7</ecNumber>
    </recommendedName>
</protein>
<evidence type="ECO:0000256" key="5">
    <source>
        <dbReference type="ARBA" id="ARBA00022917"/>
    </source>
</evidence>
<gene>
    <name evidence="9" type="ORF">K490DRAFT_68173</name>
</gene>
<keyword evidence="2 7" id="KW-0436">Ligase</keyword>
<evidence type="ECO:0000256" key="4">
    <source>
        <dbReference type="ARBA" id="ARBA00022840"/>
    </source>
</evidence>
<keyword evidence="7" id="KW-0496">Mitochondrion</keyword>
<keyword evidence="5 7" id="KW-0648">Protein biosynthesis</keyword>
<dbReference type="PANTHER" id="PTHR11895:SF7">
    <property type="entry name" value="GLUTAMYL-TRNA(GLN) AMIDOTRANSFERASE SUBUNIT A, MITOCHONDRIAL"/>
    <property type="match status" value="1"/>
</dbReference>
<dbReference type="InterPro" id="IPR023631">
    <property type="entry name" value="Amidase_dom"/>
</dbReference>
<dbReference type="OrthoDB" id="421993at2759"/>
<name>A0A9P4HR89_9PEZI</name>
<accession>A0A9P4HR89</accession>
<feature type="domain" description="Amidase" evidence="8">
    <location>
        <begin position="15"/>
        <end position="481"/>
    </location>
</feature>
<evidence type="ECO:0000259" key="8">
    <source>
        <dbReference type="Pfam" id="PF01425"/>
    </source>
</evidence>
<dbReference type="Gene3D" id="3.90.1300.10">
    <property type="entry name" value="Amidase signature (AS) domain"/>
    <property type="match status" value="1"/>
</dbReference>
<comment type="similarity">
    <text evidence="1 7">Belongs to the amidase family. GatA subfamily.</text>
</comment>
<evidence type="ECO:0000256" key="7">
    <source>
        <dbReference type="HAMAP-Rule" id="MF_03150"/>
    </source>
</evidence>